<reference evidence="3 4" key="1">
    <citation type="submission" date="2024-10" db="EMBL/GenBank/DDBJ databases">
        <title>Updated reference genomes for cyclostephanoid diatoms.</title>
        <authorList>
            <person name="Roberts W.R."/>
            <person name="Alverson A.J."/>
        </authorList>
    </citation>
    <scope>NUCLEOTIDE SEQUENCE [LARGE SCALE GENOMIC DNA]</scope>
    <source>
        <strain evidence="3 4">AJA010-31</strain>
    </source>
</reference>
<dbReference type="InterPro" id="IPR029044">
    <property type="entry name" value="Nucleotide-diphossugar_trans"/>
</dbReference>
<feature type="compositionally biased region" description="Low complexity" evidence="1">
    <location>
        <begin position="1189"/>
        <end position="1203"/>
    </location>
</feature>
<evidence type="ECO:0000256" key="1">
    <source>
        <dbReference type="SAM" id="MobiDB-lite"/>
    </source>
</evidence>
<gene>
    <name evidence="3" type="ORF">ACHAWO_004826</name>
</gene>
<feature type="region of interest" description="Disordered" evidence="1">
    <location>
        <begin position="917"/>
        <end position="959"/>
    </location>
</feature>
<keyword evidence="4" id="KW-1185">Reference proteome</keyword>
<dbReference type="Proteomes" id="UP001530400">
    <property type="component" value="Unassembled WGS sequence"/>
</dbReference>
<feature type="chain" id="PRO_5044834103" evidence="2">
    <location>
        <begin position="20"/>
        <end position="1260"/>
    </location>
</feature>
<comment type="caution">
    <text evidence="3">The sequence shown here is derived from an EMBL/GenBank/DDBJ whole genome shotgun (WGS) entry which is preliminary data.</text>
</comment>
<dbReference type="Gene3D" id="3.40.50.300">
    <property type="entry name" value="P-loop containing nucleotide triphosphate hydrolases"/>
    <property type="match status" value="1"/>
</dbReference>
<dbReference type="AlphaFoldDB" id="A0ABD3PQU5"/>
<dbReference type="Gene3D" id="3.90.550.10">
    <property type="entry name" value="Spore Coat Polysaccharide Biosynthesis Protein SpsA, Chain A"/>
    <property type="match status" value="1"/>
</dbReference>
<organism evidence="3 4">
    <name type="scientific">Cyclotella atomus</name>
    <dbReference type="NCBI Taxonomy" id="382360"/>
    <lineage>
        <taxon>Eukaryota</taxon>
        <taxon>Sar</taxon>
        <taxon>Stramenopiles</taxon>
        <taxon>Ochrophyta</taxon>
        <taxon>Bacillariophyta</taxon>
        <taxon>Coscinodiscophyceae</taxon>
        <taxon>Thalassiosirophycidae</taxon>
        <taxon>Stephanodiscales</taxon>
        <taxon>Stephanodiscaceae</taxon>
        <taxon>Cyclotella</taxon>
    </lineage>
</organism>
<dbReference type="InterPro" id="IPR050587">
    <property type="entry name" value="GNT1/Glycosyltrans_8"/>
</dbReference>
<evidence type="ECO:0000313" key="3">
    <source>
        <dbReference type="EMBL" id="KAL3790069.1"/>
    </source>
</evidence>
<sequence length="1260" mass="137267">MKLTAAAALMGFTAPQVYATLFPSSLSSYFRPGASKSAEYVVNESGLSTIIEEPPSFVSQTESSGLTTDIVSLGSVTRMDYLTAQIETWASHRGVRHYWGFSELQDFDPECSAMSDEARAAAVETCKASPVFKDAKIKSFFSAYYGKSEGNRVRSGDAGWICAQRRVGRALGWLHSQYSGGATNIPDYLMVVDDDTYVDLVDVMSYLEQEAKKSEDEAFARAGCVFQPNGIIPFPIAYGGFGTILNKAAVQQLSEPIFCSGIEQNEAICAQIKADKVGEASIFKDGMTVFEMFYKYSATKDFCMHSDWLLGYMFEYYLSHPQSLEEGEHNLMGMKTYPSCGNITVATGAVRPCTQFSDTCHNQNPKDMEALAISSFAQSPESYKTMPKMELTELEAAMNVVKEKGADSAKDVHIPNVLLIDSVSSDLSKFLTSNDGLCGSDEVHFFDNEDSYNRGVTHYANSFAHCSGDDLILDATPDTLMQAERVHELYNQVGSDVKVIAVVRESSPGEFGRHLDTWAHLFDRQQMLVLSSSELQKHPRKSQWRIEQFLGKSLQGELESVSAAMVPAYSAQDLKDMHEEFYNFIDKSRGPWMEERPFPRADAPRNVAYAAVLGWNPDQEQNKLYLDAMRVMIRSLKDAAADFVVLMMTKDKEAEALLSSEGAIIQHIEPMKHSLDIPHFEPWFVNIALAKLHAFELTSYDRVQVLDVDALITSADEMDALFTSFPDARLVAEGLGTDSPLRAGWLMIKPSSVDFHNMQELLERGTFSSEHGWDNLDLVVEYPGWSPAKPSNKWEFYGSQLEQGVLFHYFYALPKSVNPSVQDSDLLTLLDDESLVSHGFVHFYGSRKPWAKNVDDSSFPTHINVARKQWLANSERVSAVSAADHLSPLTEFGIRQYERALVTYTYSPTSAPVTPAPVTPAPVTPAPTTPAPSSAPFPRLRSHPPHSSPTTGAPTSLAPVSAVPTASPIPSFTIVEIDSTLTWNITGCASLNATTLVDVAKIVEQSVYETTDPLLPIGYFQQLVYVYELCGQAVAPHMGYPNARRLQASQEEIKLYQVVSTACQGCQEEIFNNTNSALVTVANDGSLTNTIQNKSGDVIQAVISGNVSSTYNVTTNRPTSAPTNAPVSSAPVTPAPVTPAPVTPAPVTPAPVTLAPVTSSPALTPVTPAPVTPAPVTPAPVTPAPVTPAPVSSATPSADVPVPTSASPTKKPITPRPSASKSSKNTKSTPKPVTPMPTPRPTTAKSNKASKVISAYHHLE</sequence>
<feature type="compositionally biased region" description="Polar residues" evidence="1">
    <location>
        <begin position="1114"/>
        <end position="1123"/>
    </location>
</feature>
<name>A0ABD3PQU5_9STRA</name>
<dbReference type="EMBL" id="JALLPJ020000511">
    <property type="protein sequence ID" value="KAL3790069.1"/>
    <property type="molecule type" value="Genomic_DNA"/>
</dbReference>
<protein>
    <submittedName>
        <fullName evidence="3">Uncharacterized protein</fullName>
    </submittedName>
</protein>
<keyword evidence="2" id="KW-0732">Signal</keyword>
<feature type="region of interest" description="Disordered" evidence="1">
    <location>
        <begin position="1114"/>
        <end position="1136"/>
    </location>
</feature>
<proteinExistence type="predicted"/>
<feature type="compositionally biased region" description="Low complexity" evidence="1">
    <location>
        <begin position="1217"/>
        <end position="1231"/>
    </location>
</feature>
<feature type="compositionally biased region" description="Pro residues" evidence="1">
    <location>
        <begin position="917"/>
        <end position="935"/>
    </location>
</feature>
<dbReference type="SUPFAM" id="SSF53448">
    <property type="entry name" value="Nucleotide-diphospho-sugar transferases"/>
    <property type="match status" value="1"/>
</dbReference>
<feature type="signal peptide" evidence="2">
    <location>
        <begin position="1"/>
        <end position="19"/>
    </location>
</feature>
<dbReference type="PANTHER" id="PTHR11183">
    <property type="entry name" value="GLYCOGENIN SUBFAMILY MEMBER"/>
    <property type="match status" value="1"/>
</dbReference>
<evidence type="ECO:0000256" key="2">
    <source>
        <dbReference type="SAM" id="SignalP"/>
    </source>
</evidence>
<feature type="region of interest" description="Disordered" evidence="1">
    <location>
        <begin position="1184"/>
        <end position="1260"/>
    </location>
</feature>
<dbReference type="SUPFAM" id="SSF52540">
    <property type="entry name" value="P-loop containing nucleoside triphosphate hydrolases"/>
    <property type="match status" value="1"/>
</dbReference>
<dbReference type="InterPro" id="IPR027417">
    <property type="entry name" value="P-loop_NTPase"/>
</dbReference>
<evidence type="ECO:0000313" key="4">
    <source>
        <dbReference type="Proteomes" id="UP001530400"/>
    </source>
</evidence>
<accession>A0ABD3PQU5</accession>